<keyword evidence="2 5" id="KW-0812">Transmembrane</keyword>
<dbReference type="eggNOG" id="KOG2301">
    <property type="taxonomic scope" value="Eukaryota"/>
</dbReference>
<feature type="transmembrane region" description="Helical" evidence="5">
    <location>
        <begin position="113"/>
        <end position="139"/>
    </location>
</feature>
<comment type="subcellular location">
    <subcellularLocation>
        <location evidence="1">Membrane</location>
        <topology evidence="1">Multi-pass membrane protein</topology>
    </subcellularLocation>
</comment>
<feature type="domain" description="Ion transport" evidence="6">
    <location>
        <begin position="59"/>
        <end position="256"/>
    </location>
</feature>
<dbReference type="GO" id="GO:0005765">
    <property type="term" value="C:lysosomal membrane"/>
    <property type="evidence" value="ECO:0007669"/>
    <property type="project" value="InterPro"/>
</dbReference>
<evidence type="ECO:0000256" key="1">
    <source>
        <dbReference type="ARBA" id="ARBA00004141"/>
    </source>
</evidence>
<reference evidence="8" key="1">
    <citation type="submission" date="2011-08" db="EMBL/GenBank/DDBJ databases">
        <title>The draft genome of Latimeria chalumnae.</title>
        <authorList>
            <person name="Di Palma F."/>
            <person name="Alfoldi J."/>
            <person name="Johnson J."/>
            <person name="Berlin A."/>
            <person name="Gnerre S."/>
            <person name="Jaffe D."/>
            <person name="MacCallum I."/>
            <person name="Young S."/>
            <person name="Walker B.J."/>
            <person name="Lander E."/>
            <person name="Lindblad-Toh K."/>
        </authorList>
    </citation>
    <scope>NUCLEOTIDE SEQUENCE [LARGE SCALE GENOMIC DNA]</scope>
    <source>
        <strain evidence="8">Wild caught</strain>
    </source>
</reference>
<dbReference type="GO" id="GO:0019722">
    <property type="term" value="P:calcium-mediated signaling"/>
    <property type="evidence" value="ECO:0007669"/>
    <property type="project" value="TreeGrafter"/>
</dbReference>
<dbReference type="GO" id="GO:0075509">
    <property type="term" value="P:endocytosis involved in viral entry into host cell"/>
    <property type="evidence" value="ECO:0007669"/>
    <property type="project" value="TreeGrafter"/>
</dbReference>
<evidence type="ECO:0000259" key="6">
    <source>
        <dbReference type="Pfam" id="PF00520"/>
    </source>
</evidence>
<dbReference type="Gene3D" id="1.10.287.70">
    <property type="match status" value="1"/>
</dbReference>
<dbReference type="FunFam" id="1.10.287.70:FF:000104">
    <property type="entry name" value="Two pore calcium channel protein 2"/>
    <property type="match status" value="1"/>
</dbReference>
<keyword evidence="4 5" id="KW-0472">Membrane</keyword>
<feature type="transmembrane region" description="Helical" evidence="5">
    <location>
        <begin position="171"/>
        <end position="194"/>
    </location>
</feature>
<dbReference type="Proteomes" id="UP000008672">
    <property type="component" value="Unassembled WGS sequence"/>
</dbReference>
<dbReference type="InterPro" id="IPR028798">
    <property type="entry name" value="TPC2"/>
</dbReference>
<proteinExistence type="predicted"/>
<dbReference type="OMA" id="ESFEMIC"/>
<dbReference type="AlphaFoldDB" id="H3B6R7"/>
<keyword evidence="3 5" id="KW-1133">Transmembrane helix</keyword>
<dbReference type="Pfam" id="PF00520">
    <property type="entry name" value="Ion_trans"/>
    <property type="match status" value="1"/>
</dbReference>
<name>H3B6R7_LATCH</name>
<evidence type="ECO:0000256" key="5">
    <source>
        <dbReference type="SAM" id="Phobius"/>
    </source>
</evidence>
<dbReference type="EMBL" id="AFYH01071961">
    <property type="status" value="NOT_ANNOTATED_CDS"/>
    <property type="molecule type" value="Genomic_DNA"/>
</dbReference>
<protein>
    <submittedName>
        <fullName evidence="7">Two pore segment channel 2</fullName>
    </submittedName>
</protein>
<reference evidence="7" key="2">
    <citation type="submission" date="2025-08" db="UniProtKB">
        <authorList>
            <consortium name="Ensembl"/>
        </authorList>
    </citation>
    <scope>IDENTIFICATION</scope>
</reference>
<keyword evidence="8" id="KW-1185">Reference proteome</keyword>
<gene>
    <name evidence="7" type="primary">TPCN2</name>
</gene>
<dbReference type="GO" id="GO:0097682">
    <property type="term" value="F:intracellularly phosphatidylinositol-3,5-bisphosphate-gated monatomic cation channel activity"/>
    <property type="evidence" value="ECO:0007669"/>
    <property type="project" value="TreeGrafter"/>
</dbReference>
<evidence type="ECO:0000256" key="3">
    <source>
        <dbReference type="ARBA" id="ARBA00022989"/>
    </source>
</evidence>
<dbReference type="SUPFAM" id="SSF81324">
    <property type="entry name" value="Voltage-gated potassium channels"/>
    <property type="match status" value="1"/>
</dbReference>
<dbReference type="EMBL" id="AFYH01071962">
    <property type="status" value="NOT_ANNOTATED_CDS"/>
    <property type="molecule type" value="Genomic_DNA"/>
</dbReference>
<reference evidence="7" key="3">
    <citation type="submission" date="2025-09" db="UniProtKB">
        <authorList>
            <consortium name="Ensembl"/>
        </authorList>
    </citation>
    <scope>IDENTIFICATION</scope>
</reference>
<dbReference type="PANTHER" id="PTHR46768">
    <property type="entry name" value="TWO PORE CALCIUM CHANNEL PROTEIN 2"/>
    <property type="match status" value="1"/>
</dbReference>
<evidence type="ECO:0000256" key="2">
    <source>
        <dbReference type="ARBA" id="ARBA00022692"/>
    </source>
</evidence>
<dbReference type="STRING" id="7897.ENSLACP00000017588"/>
<feature type="transmembrane region" description="Helical" evidence="5">
    <location>
        <begin position="36"/>
        <end position="54"/>
    </location>
</feature>
<feature type="transmembrane region" description="Helical" evidence="5">
    <location>
        <begin position="242"/>
        <end position="263"/>
    </location>
</feature>
<dbReference type="GeneTree" id="ENSGT00940000159763"/>
<dbReference type="InterPro" id="IPR005821">
    <property type="entry name" value="Ion_trans_dom"/>
</dbReference>
<accession>H3B6R7</accession>
<dbReference type="GO" id="GO:0022832">
    <property type="term" value="F:voltage-gated channel activity"/>
    <property type="evidence" value="ECO:0007669"/>
    <property type="project" value="InterPro"/>
</dbReference>
<organism evidence="7 8">
    <name type="scientific">Latimeria chalumnae</name>
    <name type="common">Coelacanth</name>
    <dbReference type="NCBI Taxonomy" id="7897"/>
    <lineage>
        <taxon>Eukaryota</taxon>
        <taxon>Metazoa</taxon>
        <taxon>Chordata</taxon>
        <taxon>Craniata</taxon>
        <taxon>Vertebrata</taxon>
        <taxon>Euteleostomi</taxon>
        <taxon>Coelacanthiformes</taxon>
        <taxon>Coelacanthidae</taxon>
        <taxon>Latimeria</taxon>
    </lineage>
</organism>
<dbReference type="InterPro" id="IPR027359">
    <property type="entry name" value="Volt_channel_dom_sf"/>
</dbReference>
<evidence type="ECO:0000256" key="4">
    <source>
        <dbReference type="ARBA" id="ARBA00023136"/>
    </source>
</evidence>
<dbReference type="InParanoid" id="H3B6R7"/>
<evidence type="ECO:0000313" key="8">
    <source>
        <dbReference type="Proteomes" id="UP000008672"/>
    </source>
</evidence>
<evidence type="ECO:0000313" key="7">
    <source>
        <dbReference type="Ensembl" id="ENSLACP00000017588.1"/>
    </source>
</evidence>
<dbReference type="HOGENOM" id="CLU_981896_0_0_1"/>
<sequence length="303" mass="34826">IQQAVVFIEDAIQCGTINHRVDLKSLQLYRWYYSKICQWILNLTIAVILALAFIEKPSSLTVTSDVRYRSNPWDPPCGLTESFEMICFLIFIADASIKSYLIGWDEFKKTKWLIAYIVVLAASFVDWMVSLCFLCNEAVRIRRILRPFFLLQNSSLMKKTLKCIRRTLPEIASVLLLLALHLCLFTMFGMLLFARVKDRQGNKEWTEYFQNLPEALTSLLVLLTTANNPDVMIPAYSRKRAYCFFFILYSIIGKYGALLLGLICNVDLNVSLTVSDGLTGTFFLMNLMTAIIYNQFRGYLLVS</sequence>
<dbReference type="Gene3D" id="1.20.120.350">
    <property type="entry name" value="Voltage-gated potassium channels. Chain C"/>
    <property type="match status" value="1"/>
</dbReference>
<dbReference type="PANTHER" id="PTHR46768:SF1">
    <property type="entry name" value="TWO PORE CHANNEL PROTEIN 2"/>
    <property type="match status" value="1"/>
</dbReference>
<dbReference type="Ensembl" id="ENSLACT00000017718.1">
    <property type="protein sequence ID" value="ENSLACP00000017588.1"/>
    <property type="gene ID" value="ENSLACG00000015494.1"/>
</dbReference>
<dbReference type="GO" id="GO:0015280">
    <property type="term" value="F:ligand-gated sodium channel activity"/>
    <property type="evidence" value="ECO:0007669"/>
    <property type="project" value="TreeGrafter"/>
</dbReference>